<feature type="transmembrane region" description="Helical" evidence="6">
    <location>
        <begin position="254"/>
        <end position="276"/>
    </location>
</feature>
<dbReference type="EMBL" id="QQST01000002">
    <property type="protein sequence ID" value="RDI70174.1"/>
    <property type="molecule type" value="Genomic_DNA"/>
</dbReference>
<feature type="transmembrane region" description="Helical" evidence="6">
    <location>
        <begin position="23"/>
        <end position="44"/>
    </location>
</feature>
<feature type="transmembrane region" description="Helical" evidence="6">
    <location>
        <begin position="111"/>
        <end position="130"/>
    </location>
</feature>
<dbReference type="GO" id="GO:0005886">
    <property type="term" value="C:plasma membrane"/>
    <property type="evidence" value="ECO:0007669"/>
    <property type="project" value="UniProtKB-SubCell"/>
</dbReference>
<dbReference type="PANTHER" id="PTHR32196">
    <property type="entry name" value="ABC TRANSPORTER PERMEASE PROTEIN YPHD-RELATED-RELATED"/>
    <property type="match status" value="1"/>
</dbReference>
<feature type="transmembrane region" description="Helical" evidence="6">
    <location>
        <begin position="79"/>
        <end position="104"/>
    </location>
</feature>
<feature type="transmembrane region" description="Helical" evidence="6">
    <location>
        <begin position="166"/>
        <end position="191"/>
    </location>
</feature>
<reference evidence="9" key="1">
    <citation type="submission" date="2016-10" db="EMBL/GenBank/DDBJ databases">
        <authorList>
            <person name="Varghese N."/>
            <person name="Submissions S."/>
        </authorList>
    </citation>
    <scope>NUCLEOTIDE SEQUENCE [LARGE SCALE GENOMIC DNA]</scope>
    <source>
        <strain evidence="9">CGMCC 1.12397</strain>
    </source>
</reference>
<protein>
    <submittedName>
        <fullName evidence="7">ABC transporter permease</fullName>
    </submittedName>
    <submittedName>
        <fullName evidence="8">Monosaccharide ABC transporter membrane protein, CUT2 family</fullName>
    </submittedName>
</protein>
<evidence type="ECO:0000313" key="9">
    <source>
        <dbReference type="Proteomes" id="UP000199289"/>
    </source>
</evidence>
<evidence type="ECO:0000256" key="3">
    <source>
        <dbReference type="ARBA" id="ARBA00022692"/>
    </source>
</evidence>
<evidence type="ECO:0000256" key="2">
    <source>
        <dbReference type="ARBA" id="ARBA00022475"/>
    </source>
</evidence>
<dbReference type="GO" id="GO:0022857">
    <property type="term" value="F:transmembrane transporter activity"/>
    <property type="evidence" value="ECO:0007669"/>
    <property type="project" value="InterPro"/>
</dbReference>
<evidence type="ECO:0000313" key="7">
    <source>
        <dbReference type="EMBL" id="RDI70174.1"/>
    </source>
</evidence>
<reference evidence="8" key="2">
    <citation type="submission" date="2016-10" db="EMBL/GenBank/DDBJ databases">
        <authorList>
            <person name="de Groot N.N."/>
        </authorList>
    </citation>
    <scope>NUCLEOTIDE SEQUENCE [LARGE SCALE GENOMIC DNA]</scope>
    <source>
        <strain evidence="8">CGMCC 1.12397</strain>
    </source>
</reference>
<dbReference type="Proteomes" id="UP000199289">
    <property type="component" value="Unassembled WGS sequence"/>
</dbReference>
<evidence type="ECO:0000256" key="6">
    <source>
        <dbReference type="SAM" id="Phobius"/>
    </source>
</evidence>
<evidence type="ECO:0000313" key="8">
    <source>
        <dbReference type="EMBL" id="SDQ98465.1"/>
    </source>
</evidence>
<dbReference type="InterPro" id="IPR001851">
    <property type="entry name" value="ABC_transp_permease"/>
</dbReference>
<organism evidence="8 9">
    <name type="scientific">Halopelagius longus</name>
    <dbReference type="NCBI Taxonomy" id="1236180"/>
    <lineage>
        <taxon>Archaea</taxon>
        <taxon>Methanobacteriati</taxon>
        <taxon>Methanobacteriota</taxon>
        <taxon>Stenosarchaea group</taxon>
        <taxon>Halobacteria</taxon>
        <taxon>Halobacteriales</taxon>
        <taxon>Haloferacaceae</taxon>
    </lineage>
</organism>
<feature type="transmembrane region" description="Helical" evidence="6">
    <location>
        <begin position="51"/>
        <end position="73"/>
    </location>
</feature>
<gene>
    <name evidence="7" type="ORF">DWB78_16285</name>
    <name evidence="8" type="ORF">SAMN05216278_3128</name>
</gene>
<keyword evidence="4 6" id="KW-1133">Transmembrane helix</keyword>
<evidence type="ECO:0000256" key="5">
    <source>
        <dbReference type="ARBA" id="ARBA00023136"/>
    </source>
</evidence>
<sequence length="334" mass="34564">MSLTTSHNSDRTSRIVPVLLEHMIWPILVVAILVTAVLVPELFANLRSFELVLYSSVPLGLLVLAESICLLTGHFDLSIGAIAGFSAMFTGMVIGDCASCWGVVANPYAGIVLILAVGGLIGVLNGVMIAKLGVNPFLQTLAFLIIFSGAKTAMNTQPVTGLPKAYLYLGGQSLLAIGILVVVFAAFAFVMRYTNFGQSVYAVGSDEESARAVGINTDRVIITVYAISGILAGLAGLILTGYTTIVAPDIAENMVFPAFAAAVIGGISLFGGRGLISGALGGLLLLGIVQTALNLSGVAAAQVEMANGIVLLVAILLYNMKESIRTRVLSGGST</sequence>
<dbReference type="Proteomes" id="UP000255421">
    <property type="component" value="Unassembled WGS sequence"/>
</dbReference>
<keyword evidence="3 6" id="KW-0812">Transmembrane</keyword>
<keyword evidence="10" id="KW-1185">Reference proteome</keyword>
<feature type="transmembrane region" description="Helical" evidence="6">
    <location>
        <begin position="220"/>
        <end position="242"/>
    </location>
</feature>
<dbReference type="Pfam" id="PF02653">
    <property type="entry name" value="BPD_transp_2"/>
    <property type="match status" value="1"/>
</dbReference>
<evidence type="ECO:0000256" key="4">
    <source>
        <dbReference type="ARBA" id="ARBA00022989"/>
    </source>
</evidence>
<reference evidence="7 10" key="3">
    <citation type="submission" date="2018-07" db="EMBL/GenBank/DDBJ databases">
        <title>Genome sequence of extremly halophilic archaeon Halopelagius longus strain BC12-B1.</title>
        <authorList>
            <person name="Zhang X."/>
        </authorList>
    </citation>
    <scope>NUCLEOTIDE SEQUENCE [LARGE SCALE GENOMIC DNA]</scope>
    <source>
        <strain evidence="7 10">BC12-B1</strain>
    </source>
</reference>
<keyword evidence="2" id="KW-1003">Cell membrane</keyword>
<evidence type="ECO:0000256" key="1">
    <source>
        <dbReference type="ARBA" id="ARBA00004651"/>
    </source>
</evidence>
<proteinExistence type="predicted"/>
<keyword evidence="5 6" id="KW-0472">Membrane</keyword>
<dbReference type="AlphaFoldDB" id="A0A1H1FBW2"/>
<evidence type="ECO:0000313" key="10">
    <source>
        <dbReference type="Proteomes" id="UP000255421"/>
    </source>
</evidence>
<comment type="subcellular location">
    <subcellularLocation>
        <location evidence="1">Cell membrane</location>
        <topology evidence="1">Multi-pass membrane protein</topology>
    </subcellularLocation>
</comment>
<name>A0A1H1FBW2_9EURY</name>
<dbReference type="EMBL" id="FNKQ01000004">
    <property type="protein sequence ID" value="SDQ98465.1"/>
    <property type="molecule type" value="Genomic_DNA"/>
</dbReference>
<dbReference type="CDD" id="cd06579">
    <property type="entry name" value="TM_PBP1_transp_AraH_like"/>
    <property type="match status" value="1"/>
</dbReference>
<accession>A0A1H1FBW2</accession>
<feature type="transmembrane region" description="Helical" evidence="6">
    <location>
        <begin position="296"/>
        <end position="318"/>
    </location>
</feature>